<organism evidence="1 2">
    <name type="scientific">Enterococcus faecalis</name>
    <name type="common">Streptococcus faecalis</name>
    <dbReference type="NCBI Taxonomy" id="1351"/>
    <lineage>
        <taxon>Bacteria</taxon>
        <taxon>Bacillati</taxon>
        <taxon>Bacillota</taxon>
        <taxon>Bacilli</taxon>
        <taxon>Lactobacillales</taxon>
        <taxon>Enterococcaceae</taxon>
        <taxon>Enterococcus</taxon>
    </lineage>
</organism>
<dbReference type="Proteomes" id="UP001317613">
    <property type="component" value="Chromosome"/>
</dbReference>
<reference evidence="1" key="1">
    <citation type="submission" date="2022-08" db="EMBL/GenBank/DDBJ databases">
        <title>Molecular epidemiological analysis of five strains of VanD-type vancomycin-resistant Enterococcus faecalis.</title>
        <authorList>
            <person name="Mimura K."/>
            <person name="Hashimoto Y."/>
            <person name="Tomita H."/>
        </authorList>
    </citation>
    <scope>NUCLEOTIDE SEQUENCE</scope>
    <source>
        <strain evidence="1">SVR2332</strain>
    </source>
</reference>
<sequence>MTSIIDVAKVAGVSKSTVSRLISGKGYVSTDSQEKILKAMKELNYTPNYVARNLRAGATKTIGFLAPSYLGSLGIFLNRFISIAKNYNYSVTLFFTDGDQQKEIDALNQLKYKQLDGLFLLTRTNEWSVIEPYSAYGPLATWHRIDSPNIYSSYIDHYSGYYRSLEYLQQQGYQKIGHVLGNPENLNTQARKRAMKDFYENTQAPWQAEWLINDQYTNHSGRKIAHYWQQLTEKPEALAFYNDHVAAEFISELENLNYAVPRDVAVIGFDNSYVSELMHITTVDYAIQYQAENSFIYLYNQLNQTNIPEKKLTVRLVERRTVPKKNRQISHFD</sequence>
<evidence type="ECO:0000313" key="1">
    <source>
        <dbReference type="EMBL" id="BDQ62298.1"/>
    </source>
</evidence>
<name>A0AC59HRJ2_ENTFL</name>
<gene>
    <name evidence="1" type="ORF">EfsSVR2332_23760</name>
</gene>
<dbReference type="EMBL" id="AP026729">
    <property type="protein sequence ID" value="BDQ62298.1"/>
    <property type="molecule type" value="Genomic_DNA"/>
</dbReference>
<evidence type="ECO:0000313" key="2">
    <source>
        <dbReference type="Proteomes" id="UP001317613"/>
    </source>
</evidence>
<accession>A0AC59HRJ2</accession>
<protein>
    <submittedName>
        <fullName evidence="1">LacI family transcriptional regulator</fullName>
    </submittedName>
</protein>
<proteinExistence type="predicted"/>